<dbReference type="Pfam" id="PF14209">
    <property type="entry name" value="DUF4321"/>
    <property type="match status" value="1"/>
</dbReference>
<evidence type="ECO:0000313" key="1">
    <source>
        <dbReference type="EMBL" id="MBF1128511.1"/>
    </source>
</evidence>
<dbReference type="GeneID" id="78276816"/>
<dbReference type="EMBL" id="JABZMK010000001">
    <property type="protein sequence ID" value="MBF1128511.1"/>
    <property type="molecule type" value="Genomic_DNA"/>
</dbReference>
<protein>
    <submittedName>
        <fullName evidence="1">DUF4321 domain-containing protein</fullName>
    </submittedName>
</protein>
<name>A0A6L6TMC4_9FIRM</name>
<dbReference type="Proteomes" id="UP000757890">
    <property type="component" value="Unassembled WGS sequence"/>
</dbReference>
<sequence>MRFGGHGLFSLLLFLVCGALIGGIIGQVLSQVSLSGMIPYLTKTYEIFDFKDIYLNLAVIDVHFGIRFAPNLISIFGILLAAWVYKRF</sequence>
<gene>
    <name evidence="1" type="ORF">HXL70_00435</name>
</gene>
<dbReference type="InterPro" id="IPR025470">
    <property type="entry name" value="DUF4321"/>
</dbReference>
<organism evidence="1 2">
    <name type="scientific">Dialister invisus</name>
    <dbReference type="NCBI Taxonomy" id="218538"/>
    <lineage>
        <taxon>Bacteria</taxon>
        <taxon>Bacillati</taxon>
        <taxon>Bacillota</taxon>
        <taxon>Negativicutes</taxon>
        <taxon>Veillonellales</taxon>
        <taxon>Veillonellaceae</taxon>
        <taxon>Dialister</taxon>
    </lineage>
</organism>
<dbReference type="AlphaFoldDB" id="A0A6L6TMC4"/>
<evidence type="ECO:0000313" key="2">
    <source>
        <dbReference type="Proteomes" id="UP000757890"/>
    </source>
</evidence>
<accession>A0A6L6TMC4</accession>
<proteinExistence type="predicted"/>
<comment type="caution">
    <text evidence="1">The sequence shown here is derived from an EMBL/GenBank/DDBJ whole genome shotgun (WGS) entry which is preliminary data.</text>
</comment>
<reference evidence="1" key="1">
    <citation type="submission" date="2020-04" db="EMBL/GenBank/DDBJ databases">
        <title>Deep metagenomics examines the oral microbiome during advanced dental caries in children, revealing novel taxa and co-occurrences with host molecules.</title>
        <authorList>
            <person name="Baker J.L."/>
            <person name="Morton J.T."/>
            <person name="Dinis M."/>
            <person name="Alvarez R."/>
            <person name="Tran N.C."/>
            <person name="Knight R."/>
            <person name="Edlund A."/>
        </authorList>
    </citation>
    <scope>NUCLEOTIDE SEQUENCE</scope>
    <source>
        <strain evidence="1">JCVI_32_bin.14</strain>
    </source>
</reference>
<dbReference type="RefSeq" id="WP_007069053.1">
    <property type="nucleotide sequence ID" value="NZ_CAJPSS010000004.1"/>
</dbReference>